<dbReference type="Proteomes" id="UP001146793">
    <property type="component" value="Unassembled WGS sequence"/>
</dbReference>
<dbReference type="GO" id="GO:0003723">
    <property type="term" value="F:RNA binding"/>
    <property type="evidence" value="ECO:0007669"/>
    <property type="project" value="UniProtKB-KW"/>
</dbReference>
<keyword evidence="14" id="KW-0460">Magnesium</keyword>
<evidence type="ECO:0000313" key="25">
    <source>
        <dbReference type="Proteomes" id="UP001146793"/>
    </source>
</evidence>
<feature type="compositionally biased region" description="Basic and acidic residues" evidence="22">
    <location>
        <begin position="15"/>
        <end position="46"/>
    </location>
</feature>
<evidence type="ECO:0000256" key="16">
    <source>
        <dbReference type="ARBA" id="ARBA00023015"/>
    </source>
</evidence>
<evidence type="ECO:0000256" key="15">
    <source>
        <dbReference type="ARBA" id="ARBA00022884"/>
    </source>
</evidence>
<dbReference type="InterPro" id="IPR001611">
    <property type="entry name" value="Leu-rich_rpt"/>
</dbReference>
<comment type="subcellular location">
    <subcellularLocation>
        <location evidence="4">Cytoplasm</location>
    </subcellularLocation>
    <subcellularLocation>
        <location evidence="3">Nucleus</location>
    </subcellularLocation>
</comment>
<dbReference type="InterPro" id="IPR050410">
    <property type="entry name" value="CCR4/nocturin_mRNA_transcr"/>
</dbReference>
<dbReference type="GO" id="GO:0005737">
    <property type="term" value="C:cytoplasm"/>
    <property type="evidence" value="ECO:0007669"/>
    <property type="project" value="UniProtKB-SubCell"/>
</dbReference>
<evidence type="ECO:0000256" key="17">
    <source>
        <dbReference type="ARBA" id="ARBA00023163"/>
    </source>
</evidence>
<keyword evidence="13" id="KW-0269">Exonuclease</keyword>
<feature type="region of interest" description="Disordered" evidence="22">
    <location>
        <begin position="555"/>
        <end position="574"/>
    </location>
</feature>
<keyword evidence="17" id="KW-0804">Transcription</keyword>
<evidence type="ECO:0000256" key="3">
    <source>
        <dbReference type="ARBA" id="ARBA00004123"/>
    </source>
</evidence>
<dbReference type="Gene3D" id="3.80.10.10">
    <property type="entry name" value="Ribonuclease Inhibitor"/>
    <property type="match status" value="1"/>
</dbReference>
<dbReference type="Gene3D" id="3.60.10.10">
    <property type="entry name" value="Endonuclease/exonuclease/phosphatase"/>
    <property type="match status" value="1"/>
</dbReference>
<keyword evidence="9" id="KW-0540">Nuclease</keyword>
<keyword evidence="16" id="KW-0805">Transcription regulation</keyword>
<evidence type="ECO:0000256" key="21">
    <source>
        <dbReference type="ARBA" id="ARBA00033317"/>
    </source>
</evidence>
<accession>A0AAV7YXK9</accession>
<keyword evidence="15" id="KW-0694">RNA-binding</keyword>
<evidence type="ECO:0000256" key="20">
    <source>
        <dbReference type="ARBA" id="ARBA00031469"/>
    </source>
</evidence>
<evidence type="ECO:0000256" key="22">
    <source>
        <dbReference type="SAM" id="MobiDB-lite"/>
    </source>
</evidence>
<dbReference type="Pfam" id="PF03372">
    <property type="entry name" value="Exo_endo_phos"/>
    <property type="match status" value="1"/>
</dbReference>
<dbReference type="InterPro" id="IPR036691">
    <property type="entry name" value="Endo/exonu/phosph_ase_sf"/>
</dbReference>
<feature type="compositionally biased region" description="Basic and acidic residues" evidence="22">
    <location>
        <begin position="56"/>
        <end position="79"/>
    </location>
</feature>
<proteinExistence type="inferred from homology"/>
<comment type="cofactor">
    <cofactor evidence="2">
        <name>Mg(2+)</name>
        <dbReference type="ChEBI" id="CHEBI:18420"/>
    </cofactor>
</comment>
<evidence type="ECO:0000256" key="9">
    <source>
        <dbReference type="ARBA" id="ARBA00022722"/>
    </source>
</evidence>
<evidence type="ECO:0000256" key="14">
    <source>
        <dbReference type="ARBA" id="ARBA00022842"/>
    </source>
</evidence>
<evidence type="ECO:0000313" key="24">
    <source>
        <dbReference type="EMBL" id="KAJ3434536.1"/>
    </source>
</evidence>
<keyword evidence="10" id="KW-0479">Metal-binding</keyword>
<evidence type="ECO:0000256" key="7">
    <source>
        <dbReference type="ARBA" id="ARBA00022490"/>
    </source>
</evidence>
<evidence type="ECO:0000256" key="12">
    <source>
        <dbReference type="ARBA" id="ARBA00022801"/>
    </source>
</evidence>
<evidence type="ECO:0000256" key="2">
    <source>
        <dbReference type="ARBA" id="ARBA00001946"/>
    </source>
</evidence>
<dbReference type="PROSITE" id="PS51450">
    <property type="entry name" value="LRR"/>
    <property type="match status" value="1"/>
</dbReference>
<evidence type="ECO:0000256" key="5">
    <source>
        <dbReference type="ARBA" id="ARBA00010774"/>
    </source>
</evidence>
<evidence type="ECO:0000256" key="11">
    <source>
        <dbReference type="ARBA" id="ARBA00022737"/>
    </source>
</evidence>
<comment type="similarity">
    <text evidence="5">Belongs to the CCR4/nocturin family.</text>
</comment>
<dbReference type="InterPro" id="IPR005135">
    <property type="entry name" value="Endo/exonuclease/phosphatase"/>
</dbReference>
<evidence type="ECO:0000256" key="6">
    <source>
        <dbReference type="ARBA" id="ARBA00012161"/>
    </source>
</evidence>
<feature type="region of interest" description="Disordered" evidence="22">
    <location>
        <begin position="1"/>
        <end position="79"/>
    </location>
</feature>
<dbReference type="GO" id="GO:0005634">
    <property type="term" value="C:nucleus"/>
    <property type="evidence" value="ECO:0007669"/>
    <property type="project" value="UniProtKB-SubCell"/>
</dbReference>
<evidence type="ECO:0000256" key="4">
    <source>
        <dbReference type="ARBA" id="ARBA00004496"/>
    </source>
</evidence>
<dbReference type="PANTHER" id="PTHR12121">
    <property type="entry name" value="CARBON CATABOLITE REPRESSOR PROTEIN 4"/>
    <property type="match status" value="1"/>
</dbReference>
<dbReference type="SUPFAM" id="SSF56219">
    <property type="entry name" value="DNase I-like"/>
    <property type="match status" value="1"/>
</dbReference>
<evidence type="ECO:0000256" key="1">
    <source>
        <dbReference type="ARBA" id="ARBA00001663"/>
    </source>
</evidence>
<gene>
    <name evidence="24" type="ORF">M0812_01653</name>
</gene>
<feature type="domain" description="Endonuclease/exonuclease/phosphatase" evidence="23">
    <location>
        <begin position="265"/>
        <end position="669"/>
    </location>
</feature>
<keyword evidence="8" id="KW-0433">Leucine-rich repeat</keyword>
<evidence type="ECO:0000256" key="18">
    <source>
        <dbReference type="ARBA" id="ARBA00023242"/>
    </source>
</evidence>
<dbReference type="GO" id="GO:0046872">
    <property type="term" value="F:metal ion binding"/>
    <property type="evidence" value="ECO:0007669"/>
    <property type="project" value="UniProtKB-KW"/>
</dbReference>
<feature type="compositionally biased region" description="Basic residues" evidence="22">
    <location>
        <begin position="1"/>
        <end position="11"/>
    </location>
</feature>
<organism evidence="24 25">
    <name type="scientific">Anaeramoeba flamelloides</name>
    <dbReference type="NCBI Taxonomy" id="1746091"/>
    <lineage>
        <taxon>Eukaryota</taxon>
        <taxon>Metamonada</taxon>
        <taxon>Anaeramoebidae</taxon>
        <taxon>Anaeramoeba</taxon>
    </lineage>
</organism>
<keyword evidence="12" id="KW-0378">Hydrolase</keyword>
<dbReference type="SUPFAM" id="SSF52058">
    <property type="entry name" value="L domain-like"/>
    <property type="match status" value="1"/>
</dbReference>
<dbReference type="AlphaFoldDB" id="A0AAV7YXK9"/>
<evidence type="ECO:0000256" key="19">
    <source>
        <dbReference type="ARBA" id="ARBA00030493"/>
    </source>
</evidence>
<keyword evidence="11" id="KW-0677">Repeat</keyword>
<dbReference type="InterPro" id="IPR032675">
    <property type="entry name" value="LRR_dom_sf"/>
</dbReference>
<protein>
    <recommendedName>
        <fullName evidence="6">poly(A)-specific ribonuclease</fullName>
        <ecNumber evidence="6">3.1.13.4</ecNumber>
    </recommendedName>
    <alternativeName>
        <fullName evidence="19">Carbon catabolite repressor protein 4</fullName>
    </alternativeName>
    <alternativeName>
        <fullName evidence="20">Cytoplasmic deadenylase</fullName>
    </alternativeName>
    <alternativeName>
        <fullName evidence="21">Glucose-repressible alcohol dehydrogenase transcriptional effector</fullName>
    </alternativeName>
</protein>
<dbReference type="GO" id="GO:0004535">
    <property type="term" value="F:poly(A)-specific ribonuclease activity"/>
    <property type="evidence" value="ECO:0007669"/>
    <property type="project" value="UniProtKB-EC"/>
</dbReference>
<dbReference type="SMART" id="SM00369">
    <property type="entry name" value="LRR_TYP"/>
    <property type="match status" value="2"/>
</dbReference>
<name>A0AAV7YXK9_9EUKA</name>
<dbReference type="PANTHER" id="PTHR12121:SF100">
    <property type="entry name" value="POLY(A)-SPECIFIC RIBONUCLEASE"/>
    <property type="match status" value="1"/>
</dbReference>
<evidence type="ECO:0000256" key="10">
    <source>
        <dbReference type="ARBA" id="ARBA00022723"/>
    </source>
</evidence>
<keyword evidence="18" id="KW-0539">Nucleus</keyword>
<sequence>MNNQKKGKGKGNGKGNEKEKGNGKGKGNEKGNGKGKEKEKEQKQNKQEALQFPIQENKEQKKEFFLNFGDDNKKGEEGLEKNSKSLDEFMKQKKKKKELKINGLDLKKQKLFKVPSFLFQYYKNIVLLDLSFNYLETLPEDLFDFQNNLKTLIASDNQLISLPSSIGFLTRLEKLDLHSNLITHLPYEISHLLTLQEINLTSNPIANNLPNELLLSGRNLTQFYLHSAIPKFPKLNRPWINGSREILSILPQRELLGKESIVVMSFNILSNTYANKELYIYTPNFAIDWMYRRKKIVQEIFRLEDEQSQQQKQQQKQEQNNFFTNLFSNKNSKMNNQFYMNEQEEKKIPDIICLQEVEWGQFKEFFEPKFDEWGYSSIFKIKARYWNMPKSEADRVDGVAIFFSKAKFDYIKHTAIDFPDVAQRKIEMEDLPKVALDRLGTRDQVAQILVLKCKATGKLLMVANVHTYWSPMYPDVKAFQVQFLLEEIEHLKQTEFPGIPVFICGDFNSMYNSAAIDLLSQGSVDPKHPDFIKNNHGGNNPYSSSYFKNLNSKSSQVKNNNGGGNGKKEKKEEKEKEQIKYQYYDYGDYSKFGLSHSISKLTSLYQHFLEFDSNPDSFTNLTLDFEGVIDYIWYDADCFIPIGFLCPLEKKQAKKKYLGFPNCHFPSDHIPLMGEFLI</sequence>
<evidence type="ECO:0000256" key="13">
    <source>
        <dbReference type="ARBA" id="ARBA00022839"/>
    </source>
</evidence>
<dbReference type="EC" id="3.1.13.4" evidence="6"/>
<evidence type="ECO:0000259" key="23">
    <source>
        <dbReference type="Pfam" id="PF03372"/>
    </source>
</evidence>
<dbReference type="InterPro" id="IPR003591">
    <property type="entry name" value="Leu-rich_rpt_typical-subtyp"/>
</dbReference>
<dbReference type="EMBL" id="JANTQA010000042">
    <property type="protein sequence ID" value="KAJ3434536.1"/>
    <property type="molecule type" value="Genomic_DNA"/>
</dbReference>
<reference evidence="24" key="1">
    <citation type="submission" date="2022-08" db="EMBL/GenBank/DDBJ databases">
        <title>Novel sulphate-reducing endosymbionts in the free-living metamonad Anaeramoeba.</title>
        <authorList>
            <person name="Jerlstrom-Hultqvist J."/>
            <person name="Cepicka I."/>
            <person name="Gallot-Lavallee L."/>
            <person name="Salas-Leiva D."/>
            <person name="Curtis B.A."/>
            <person name="Zahonova K."/>
            <person name="Pipaliya S."/>
            <person name="Dacks J."/>
            <person name="Roger A.J."/>
        </authorList>
    </citation>
    <scope>NUCLEOTIDE SEQUENCE</scope>
    <source>
        <strain evidence="24">Busselton2</strain>
    </source>
</reference>
<keyword evidence="7" id="KW-0963">Cytoplasm</keyword>
<comment type="caution">
    <text evidence="24">The sequence shown here is derived from an EMBL/GenBank/DDBJ whole genome shotgun (WGS) entry which is preliminary data.</text>
</comment>
<evidence type="ECO:0000256" key="8">
    <source>
        <dbReference type="ARBA" id="ARBA00022614"/>
    </source>
</evidence>
<comment type="catalytic activity">
    <reaction evidence="1">
        <text>Exonucleolytic cleavage of poly(A) to 5'-AMP.</text>
        <dbReference type="EC" id="3.1.13.4"/>
    </reaction>
</comment>